<accession>A0A8H3LVV8</accession>
<gene>
    <name evidence="2" type="ORF">RCL2_002064600</name>
</gene>
<protein>
    <submittedName>
        <fullName evidence="2">Uncharacterized protein</fullName>
    </submittedName>
</protein>
<name>A0A8H3LVV8_9GLOM</name>
<feature type="region of interest" description="Disordered" evidence="1">
    <location>
        <begin position="110"/>
        <end position="169"/>
    </location>
</feature>
<evidence type="ECO:0000313" key="2">
    <source>
        <dbReference type="EMBL" id="GES93902.1"/>
    </source>
</evidence>
<reference evidence="2" key="1">
    <citation type="submission" date="2019-10" db="EMBL/GenBank/DDBJ databases">
        <title>Conservation and host-specific expression of non-tandemly repeated heterogenous ribosome RNA gene in arbuscular mycorrhizal fungi.</title>
        <authorList>
            <person name="Maeda T."/>
            <person name="Kobayashi Y."/>
            <person name="Nakagawa T."/>
            <person name="Ezawa T."/>
            <person name="Yamaguchi K."/>
            <person name="Bino T."/>
            <person name="Nishimoto Y."/>
            <person name="Shigenobu S."/>
            <person name="Kawaguchi M."/>
        </authorList>
    </citation>
    <scope>NUCLEOTIDE SEQUENCE</scope>
    <source>
        <strain evidence="2">HR1</strain>
    </source>
</reference>
<feature type="compositionally biased region" description="Basic and acidic residues" evidence="1">
    <location>
        <begin position="143"/>
        <end position="167"/>
    </location>
</feature>
<dbReference type="OrthoDB" id="2475735at2759"/>
<proteinExistence type="predicted"/>
<feature type="compositionally biased region" description="Polar residues" evidence="1">
    <location>
        <begin position="112"/>
        <end position="129"/>
    </location>
</feature>
<evidence type="ECO:0000313" key="3">
    <source>
        <dbReference type="Proteomes" id="UP000615446"/>
    </source>
</evidence>
<comment type="caution">
    <text evidence="2">The sequence shown here is derived from an EMBL/GenBank/DDBJ whole genome shotgun (WGS) entry which is preliminary data.</text>
</comment>
<evidence type="ECO:0000256" key="1">
    <source>
        <dbReference type="SAM" id="MobiDB-lite"/>
    </source>
</evidence>
<dbReference type="Proteomes" id="UP000615446">
    <property type="component" value="Unassembled WGS sequence"/>
</dbReference>
<dbReference type="AlphaFoldDB" id="A0A8H3LVV8"/>
<feature type="compositionally biased region" description="Polar residues" evidence="1">
    <location>
        <begin position="319"/>
        <end position="354"/>
    </location>
</feature>
<organism evidence="2 3">
    <name type="scientific">Rhizophagus clarus</name>
    <dbReference type="NCBI Taxonomy" id="94130"/>
    <lineage>
        <taxon>Eukaryota</taxon>
        <taxon>Fungi</taxon>
        <taxon>Fungi incertae sedis</taxon>
        <taxon>Mucoromycota</taxon>
        <taxon>Glomeromycotina</taxon>
        <taxon>Glomeromycetes</taxon>
        <taxon>Glomerales</taxon>
        <taxon>Glomeraceae</taxon>
        <taxon>Rhizophagus</taxon>
    </lineage>
</organism>
<feature type="compositionally biased region" description="Basic residues" evidence="1">
    <location>
        <begin position="130"/>
        <end position="142"/>
    </location>
</feature>
<dbReference type="EMBL" id="BLAL01000229">
    <property type="protein sequence ID" value="GES93902.1"/>
    <property type="molecule type" value="Genomic_DNA"/>
</dbReference>
<sequence length="373" mass="42014">MGGVLQAIHKLGNIGTLSLDEQVARVNTVFGESSITKQVNFQALAANSNLSYGVLMLLFRVSQEVYKETLGCLYFDASAGSFPNLEAAKEQLNKREPMKLDVPEKEIIEITMDQSEMSTSTPLKENATTPKKKKSRKSKKQKKQPEDTTPAEKGKVNQGNTKKEGKKFTRGAAEKVITGHQVPDADLGKVCHLTVYDVPVEWTQEQIIAALATWGNTIKISMKKQRKFQTVWVKILLNDEDCPEAQYTQRLVNQHMQSEFLAKYSIKAYKAIHTPKGERQLIVFFERHTDMLFAIKTSFDIENKTYNWSHGDPLRNKSPRQTNTVNEDSSSKTCTRNRPRGQNPTKSQKNNKSKGSADIFNTLVDVLKKLASN</sequence>
<feature type="region of interest" description="Disordered" evidence="1">
    <location>
        <begin position="308"/>
        <end position="356"/>
    </location>
</feature>